<dbReference type="PROSITE" id="PS50850">
    <property type="entry name" value="MFS"/>
    <property type="match status" value="1"/>
</dbReference>
<comment type="subcellular location">
    <subcellularLocation>
        <location evidence="1">Cell membrane</location>
        <topology evidence="1">Multi-pass membrane protein</topology>
    </subcellularLocation>
</comment>
<dbReference type="InterPro" id="IPR020846">
    <property type="entry name" value="MFS_dom"/>
</dbReference>
<proteinExistence type="predicted"/>
<organism evidence="10 11">
    <name type="scientific">Piscirickettsia litoralis</name>
    <dbReference type="NCBI Taxonomy" id="1891921"/>
    <lineage>
        <taxon>Bacteria</taxon>
        <taxon>Pseudomonadati</taxon>
        <taxon>Pseudomonadota</taxon>
        <taxon>Gammaproteobacteria</taxon>
        <taxon>Thiotrichales</taxon>
        <taxon>Piscirickettsiaceae</taxon>
        <taxon>Piscirickettsia</taxon>
    </lineage>
</organism>
<gene>
    <name evidence="10" type="ORF">BGC07_16985</name>
</gene>
<dbReference type="Pfam" id="PF07690">
    <property type="entry name" value="MFS_1"/>
    <property type="match status" value="1"/>
</dbReference>
<dbReference type="EMBL" id="MDTU01000004">
    <property type="protein sequence ID" value="ODN41325.1"/>
    <property type="molecule type" value="Genomic_DNA"/>
</dbReference>
<feature type="transmembrane region" description="Helical" evidence="8">
    <location>
        <begin position="234"/>
        <end position="255"/>
    </location>
</feature>
<dbReference type="Gene3D" id="1.20.1250.20">
    <property type="entry name" value="MFS general substrate transporter like domains"/>
    <property type="match status" value="2"/>
</dbReference>
<evidence type="ECO:0000259" key="9">
    <source>
        <dbReference type="PROSITE" id="PS50850"/>
    </source>
</evidence>
<evidence type="ECO:0000256" key="7">
    <source>
        <dbReference type="ARBA" id="ARBA00023136"/>
    </source>
</evidence>
<feature type="transmembrane region" description="Helical" evidence="8">
    <location>
        <begin position="326"/>
        <end position="351"/>
    </location>
</feature>
<keyword evidence="11" id="KW-1185">Reference proteome</keyword>
<sequence>MIYLTRNSFKIITLSSFGSALELYDFVIFAVFAKSIGETFFPHKNHSVELISAFALFAVGYLIRPIGGIVFSHFGDRIGRKKNFTTSIFLMAISTLLMSFVPSYQSIGMLAPLAFIFLRITQGFAIGGEIPGAITFVSEHIKQRAGLACGAIFLFNNVGIVFASVAHSIVKIGLTPTETANYGWRIAFVIGGLLAIISYLLRSRLEETPDFSHAKESIHKVPIYQLLRNHFPSVIAGILITSLGATIVSVLYLYMVSYLDTINNYSVQHSETLTFIGLISFSLSVFIIGAISDYTGRKKLIFTGALIFILFSLSFFKTIVEHRDNLAAWFILWGIISGLITGCYPCLLIELFPTNVRYSGVSFCFNIGFAVFGGLSPLIASLLIHLSGRLSSPAWVLITTSVFSVFGLTIIRRYKGTVTLIS</sequence>
<dbReference type="PANTHER" id="PTHR43528">
    <property type="entry name" value="ALPHA-KETOGLUTARATE PERMEASE"/>
    <property type="match status" value="1"/>
</dbReference>
<keyword evidence="3" id="KW-1003">Cell membrane</keyword>
<feature type="transmembrane region" description="Helical" evidence="8">
    <location>
        <begin position="83"/>
        <end position="101"/>
    </location>
</feature>
<evidence type="ECO:0000313" key="11">
    <source>
        <dbReference type="Proteomes" id="UP000094329"/>
    </source>
</evidence>
<comment type="caution">
    <text evidence="10">The sequence shown here is derived from an EMBL/GenBank/DDBJ whole genome shotgun (WGS) entry which is preliminary data.</text>
</comment>
<feature type="transmembrane region" description="Helical" evidence="8">
    <location>
        <begin position="53"/>
        <end position="71"/>
    </location>
</feature>
<dbReference type="RefSeq" id="WP_069314314.1">
    <property type="nucleotide sequence ID" value="NZ_MDTU01000004.1"/>
</dbReference>
<feature type="transmembrane region" description="Helical" evidence="8">
    <location>
        <begin position="12"/>
        <end position="33"/>
    </location>
</feature>
<keyword evidence="2" id="KW-0813">Transport</keyword>
<dbReference type="Proteomes" id="UP000094329">
    <property type="component" value="Unassembled WGS sequence"/>
</dbReference>
<evidence type="ECO:0000256" key="8">
    <source>
        <dbReference type="SAM" id="Phobius"/>
    </source>
</evidence>
<feature type="transmembrane region" description="Helical" evidence="8">
    <location>
        <begin position="182"/>
        <end position="201"/>
    </location>
</feature>
<feature type="transmembrane region" description="Helical" evidence="8">
    <location>
        <begin position="147"/>
        <end position="170"/>
    </location>
</feature>
<accession>A0ABX2ZYQ1</accession>
<dbReference type="InterPro" id="IPR036259">
    <property type="entry name" value="MFS_trans_sf"/>
</dbReference>
<name>A0ABX2ZYQ1_9GAMM</name>
<evidence type="ECO:0000313" key="10">
    <source>
        <dbReference type="EMBL" id="ODN41325.1"/>
    </source>
</evidence>
<feature type="transmembrane region" description="Helical" evidence="8">
    <location>
        <begin position="275"/>
        <end position="293"/>
    </location>
</feature>
<feature type="transmembrane region" description="Helical" evidence="8">
    <location>
        <begin position="363"/>
        <end position="386"/>
    </location>
</feature>
<feature type="transmembrane region" description="Helical" evidence="8">
    <location>
        <begin position="392"/>
        <end position="411"/>
    </location>
</feature>
<feature type="domain" description="Major facilitator superfamily (MFS) profile" evidence="9">
    <location>
        <begin position="11"/>
        <end position="419"/>
    </location>
</feature>
<evidence type="ECO:0000256" key="2">
    <source>
        <dbReference type="ARBA" id="ARBA00022448"/>
    </source>
</evidence>
<evidence type="ECO:0000256" key="1">
    <source>
        <dbReference type="ARBA" id="ARBA00004651"/>
    </source>
</evidence>
<protein>
    <recommendedName>
        <fullName evidence="9">Major facilitator superfamily (MFS) profile domain-containing protein</fullName>
    </recommendedName>
</protein>
<reference evidence="10 11" key="1">
    <citation type="submission" date="2016-08" db="EMBL/GenBank/DDBJ databases">
        <title>Draft genome sequence of Candidatus Piscirickettsia litoralis, from seawater.</title>
        <authorList>
            <person name="Wan X."/>
            <person name="Lee A.J."/>
            <person name="Hou S."/>
            <person name="Donachie S.P."/>
        </authorList>
    </citation>
    <scope>NUCLEOTIDE SEQUENCE [LARGE SCALE GENOMIC DNA]</scope>
    <source>
        <strain evidence="10 11">Y2</strain>
    </source>
</reference>
<keyword evidence="5" id="KW-0769">Symport</keyword>
<evidence type="ECO:0000256" key="4">
    <source>
        <dbReference type="ARBA" id="ARBA00022692"/>
    </source>
</evidence>
<dbReference type="InterPro" id="IPR011701">
    <property type="entry name" value="MFS"/>
</dbReference>
<evidence type="ECO:0000256" key="3">
    <source>
        <dbReference type="ARBA" id="ARBA00022475"/>
    </source>
</evidence>
<dbReference type="SUPFAM" id="SSF103473">
    <property type="entry name" value="MFS general substrate transporter"/>
    <property type="match status" value="1"/>
</dbReference>
<dbReference type="PANTHER" id="PTHR43528:SF7">
    <property type="entry name" value="MFS TRANSPORTER"/>
    <property type="match status" value="1"/>
</dbReference>
<keyword evidence="4 8" id="KW-0812">Transmembrane</keyword>
<evidence type="ECO:0000256" key="5">
    <source>
        <dbReference type="ARBA" id="ARBA00022847"/>
    </source>
</evidence>
<keyword evidence="7 8" id="KW-0472">Membrane</keyword>
<feature type="transmembrane region" description="Helical" evidence="8">
    <location>
        <begin position="300"/>
        <end position="320"/>
    </location>
</feature>
<keyword evidence="6 8" id="KW-1133">Transmembrane helix</keyword>
<evidence type="ECO:0000256" key="6">
    <source>
        <dbReference type="ARBA" id="ARBA00022989"/>
    </source>
</evidence>
<dbReference type="InterPro" id="IPR051084">
    <property type="entry name" value="H+-coupled_symporters"/>
</dbReference>